<comment type="similarity">
    <text evidence="2">Belongs to the glycosyltransferase 6 family.</text>
</comment>
<feature type="active site" description="Nucleophile" evidence="5">
    <location>
        <position position="270"/>
    </location>
</feature>
<dbReference type="PANTHER" id="PTHR10462:SF33">
    <property type="entry name" value="ALPHA-1,3-GALACTOSYLTRANSFERASE 2"/>
    <property type="match status" value="1"/>
</dbReference>
<dbReference type="InterPro" id="IPR029044">
    <property type="entry name" value="Nucleotide-diphossugar_trans"/>
</dbReference>
<reference evidence="8" key="1">
    <citation type="submission" date="2025-08" db="UniProtKB">
        <authorList>
            <consortium name="Ensembl"/>
        </authorList>
    </citation>
    <scope>IDENTIFICATION</scope>
</reference>
<feature type="binding site" evidence="6">
    <location>
        <position position="270"/>
    </location>
    <ligand>
        <name>an alpha-L-fucosyl-(1-&gt;2)-beta-D-galactosyl derivative</name>
        <dbReference type="ChEBI" id="CHEBI:140327"/>
    </ligand>
</feature>
<evidence type="ECO:0000256" key="3">
    <source>
        <dbReference type="ARBA" id="ARBA00022676"/>
    </source>
</evidence>
<dbReference type="GO" id="GO:0016020">
    <property type="term" value="C:membrane"/>
    <property type="evidence" value="ECO:0007669"/>
    <property type="project" value="UniProtKB-SubCell"/>
</dbReference>
<feature type="binding site" evidence="6">
    <location>
        <position position="221"/>
    </location>
    <ligand>
        <name>an alpha-L-fucosyl-(1-&gt;2)-beta-D-galactosyl derivative</name>
        <dbReference type="ChEBI" id="CHEBI:140327"/>
    </ligand>
</feature>
<keyword evidence="7" id="KW-0479">Metal-binding</keyword>
<dbReference type="Ensembl" id="ENSPMGT00000018040.1">
    <property type="protein sequence ID" value="ENSPMGP00000016897.1"/>
    <property type="gene ID" value="ENSPMGG00000013850.1"/>
</dbReference>
<reference evidence="8" key="2">
    <citation type="submission" date="2025-09" db="UniProtKB">
        <authorList>
            <consortium name="Ensembl"/>
        </authorList>
    </citation>
    <scope>IDENTIFICATION</scope>
</reference>
<protein>
    <submittedName>
        <fullName evidence="8">Uncharacterized protein</fullName>
    </submittedName>
</protein>
<feature type="binding site" evidence="6">
    <location>
        <position position="116"/>
    </location>
    <ligand>
        <name>UDP-N-acetyl-alpha-D-galactosamine</name>
        <dbReference type="ChEBI" id="CHEBI:67138"/>
    </ligand>
</feature>
<sequence length="310" mass="36296">NSFRYHVVGLFYCLSFENSRCCATFHVLPFKLHSLCIINHILSPESHSLKLLLVVVTSIFPNTFLPLLEARTDVPTQTPWKAPIMWEGMFDGTLYDKAHLEANSSVALTVFAIAKFCHFLVSLVRYKHFMIGIPVTYYIFTDIPEDIPDFVLGPERTMKVLYVPRHARWQDISMMRMKTLSKIIDLEISYTYPYIFCLDVDSIFENRFGTEALGESVAVLHSHYYTVKQDEFTYDRNPKSKAYMKTGDYYYHAALFGDKKNNVEALWHDESHLNKYYWLHKPTKLLSPEYCWDDSFYPTIITTLNKHTRT</sequence>
<evidence type="ECO:0000256" key="2">
    <source>
        <dbReference type="ARBA" id="ARBA00010413"/>
    </source>
</evidence>
<feature type="binding site" evidence="6">
    <location>
        <position position="233"/>
    </location>
    <ligand>
        <name>an alpha-L-fucosyl-(1-&gt;2)-beta-D-galactosyl derivative</name>
        <dbReference type="ChEBI" id="CHEBI:140327"/>
    </ligand>
</feature>
<evidence type="ECO:0000256" key="6">
    <source>
        <dbReference type="PIRSR" id="PIRSR605076-2"/>
    </source>
</evidence>
<comment type="cofactor">
    <cofactor evidence="7">
        <name>Mn(2+)</name>
        <dbReference type="ChEBI" id="CHEBI:29035"/>
    </cofactor>
    <text evidence="7">Binds 1 Mn(2+) ion per subunit.</text>
</comment>
<evidence type="ECO:0000256" key="5">
    <source>
        <dbReference type="PIRSR" id="PIRSR605076-1"/>
    </source>
</evidence>
<evidence type="ECO:0000313" key="9">
    <source>
        <dbReference type="Proteomes" id="UP000261520"/>
    </source>
</evidence>
<comment type="subcellular location">
    <subcellularLocation>
        <location evidence="1">Membrane</location>
        <topology evidence="1">Single-pass type II membrane protein</topology>
    </subcellularLocation>
</comment>
<evidence type="ECO:0000256" key="7">
    <source>
        <dbReference type="PIRSR" id="PIRSR605076-3"/>
    </source>
</evidence>
<dbReference type="STRING" id="409849.ENSPMGP00000016897"/>
<feature type="binding site" evidence="7">
    <location>
        <position position="201"/>
    </location>
    <ligand>
        <name>Mn(2+)</name>
        <dbReference type="ChEBI" id="CHEBI:29035"/>
    </ligand>
</feature>
<feature type="binding site" evidence="6">
    <location>
        <begin position="199"/>
        <end position="201"/>
    </location>
    <ligand>
        <name>UDP-N-acetyl-alpha-D-galactosamine</name>
        <dbReference type="ChEBI" id="CHEBI:67138"/>
    </ligand>
</feature>
<keyword evidence="3" id="KW-0328">Glycosyltransferase</keyword>
<dbReference type="Proteomes" id="UP000261520">
    <property type="component" value="Unplaced"/>
</dbReference>
<evidence type="ECO:0000313" key="8">
    <source>
        <dbReference type="Ensembl" id="ENSPMGP00000016897.1"/>
    </source>
</evidence>
<dbReference type="Pfam" id="PF03414">
    <property type="entry name" value="Glyco_transf_6"/>
    <property type="match status" value="2"/>
</dbReference>
<accession>A0A3B4AIF9</accession>
<keyword evidence="7" id="KW-0464">Manganese</keyword>
<dbReference type="InterPro" id="IPR005076">
    <property type="entry name" value="Glyco_trans_6"/>
</dbReference>
<evidence type="ECO:0000256" key="1">
    <source>
        <dbReference type="ARBA" id="ARBA00004606"/>
    </source>
</evidence>
<keyword evidence="9" id="KW-1185">Reference proteome</keyword>
<feature type="binding site" evidence="7">
    <location>
        <position position="199"/>
    </location>
    <ligand>
        <name>Mn(2+)</name>
        <dbReference type="ChEBI" id="CHEBI:29035"/>
    </ligand>
</feature>
<dbReference type="Gene3D" id="3.90.550.10">
    <property type="entry name" value="Spore Coat Polysaccharide Biosynthesis Protein SpsA, Chain A"/>
    <property type="match status" value="1"/>
</dbReference>
<feature type="binding site" evidence="6">
    <location>
        <begin position="111"/>
        <end position="113"/>
    </location>
    <ligand>
        <name>UDP-N-acetyl-alpha-D-galactosamine</name>
        <dbReference type="ChEBI" id="CHEBI:67138"/>
    </ligand>
</feature>
<dbReference type="PANTHER" id="PTHR10462">
    <property type="entry name" value="GLYCOSYLTRANSFERASE-RELATED"/>
    <property type="match status" value="1"/>
</dbReference>
<dbReference type="GO" id="GO:0005794">
    <property type="term" value="C:Golgi apparatus"/>
    <property type="evidence" value="ECO:0007669"/>
    <property type="project" value="TreeGrafter"/>
</dbReference>
<dbReference type="GO" id="GO:0005975">
    <property type="term" value="P:carbohydrate metabolic process"/>
    <property type="evidence" value="ECO:0007669"/>
    <property type="project" value="InterPro"/>
</dbReference>
<feature type="binding site" evidence="6">
    <location>
        <position position="293"/>
    </location>
    <ligand>
        <name>an alpha-L-fucosyl-(1-&gt;2)-beta-D-galactosyl derivative</name>
        <dbReference type="ChEBI" id="CHEBI:140327"/>
    </ligand>
</feature>
<name>A0A3B4AIF9_9GOBI</name>
<dbReference type="SUPFAM" id="SSF53448">
    <property type="entry name" value="Nucleotide-diphospho-sugar transferases"/>
    <property type="match status" value="1"/>
</dbReference>
<dbReference type="GO" id="GO:0031982">
    <property type="term" value="C:vesicle"/>
    <property type="evidence" value="ECO:0007669"/>
    <property type="project" value="TreeGrafter"/>
</dbReference>
<evidence type="ECO:0000256" key="4">
    <source>
        <dbReference type="ARBA" id="ARBA00022679"/>
    </source>
</evidence>
<proteinExistence type="inferred from homology"/>
<dbReference type="AlphaFoldDB" id="A0A3B4AIF9"/>
<dbReference type="GO" id="GO:0016758">
    <property type="term" value="F:hexosyltransferase activity"/>
    <property type="evidence" value="ECO:0007669"/>
    <property type="project" value="InterPro"/>
</dbReference>
<dbReference type="GO" id="GO:0046872">
    <property type="term" value="F:metal ion binding"/>
    <property type="evidence" value="ECO:0007669"/>
    <property type="project" value="UniProtKB-KW"/>
</dbReference>
<organism evidence="8 9">
    <name type="scientific">Periophthalmus magnuspinnatus</name>
    <dbReference type="NCBI Taxonomy" id="409849"/>
    <lineage>
        <taxon>Eukaryota</taxon>
        <taxon>Metazoa</taxon>
        <taxon>Chordata</taxon>
        <taxon>Craniata</taxon>
        <taxon>Vertebrata</taxon>
        <taxon>Euteleostomi</taxon>
        <taxon>Actinopterygii</taxon>
        <taxon>Neopterygii</taxon>
        <taxon>Teleostei</taxon>
        <taxon>Neoteleostei</taxon>
        <taxon>Acanthomorphata</taxon>
        <taxon>Gobiaria</taxon>
        <taxon>Gobiiformes</taxon>
        <taxon>Gobioidei</taxon>
        <taxon>Gobiidae</taxon>
        <taxon>Oxudercinae</taxon>
        <taxon>Periophthalmus</taxon>
    </lineage>
</organism>
<keyword evidence="4" id="KW-0808">Transferase</keyword>